<evidence type="ECO:0000313" key="2">
    <source>
        <dbReference type="EnsemblPlants" id="TuG1812G0100001672.01.T01.cds463693"/>
    </source>
</evidence>
<dbReference type="Proteomes" id="UP000015106">
    <property type="component" value="Chromosome 1"/>
</dbReference>
<dbReference type="AlphaFoldDB" id="A0A8R7K125"/>
<proteinExistence type="predicted"/>
<reference evidence="3" key="1">
    <citation type="journal article" date="2013" name="Nature">
        <title>Draft genome of the wheat A-genome progenitor Triticum urartu.</title>
        <authorList>
            <person name="Ling H.Q."/>
            <person name="Zhao S."/>
            <person name="Liu D."/>
            <person name="Wang J."/>
            <person name="Sun H."/>
            <person name="Zhang C."/>
            <person name="Fan H."/>
            <person name="Li D."/>
            <person name="Dong L."/>
            <person name="Tao Y."/>
            <person name="Gao C."/>
            <person name="Wu H."/>
            <person name="Li Y."/>
            <person name="Cui Y."/>
            <person name="Guo X."/>
            <person name="Zheng S."/>
            <person name="Wang B."/>
            <person name="Yu K."/>
            <person name="Liang Q."/>
            <person name="Yang W."/>
            <person name="Lou X."/>
            <person name="Chen J."/>
            <person name="Feng M."/>
            <person name="Jian J."/>
            <person name="Zhang X."/>
            <person name="Luo G."/>
            <person name="Jiang Y."/>
            <person name="Liu J."/>
            <person name="Wang Z."/>
            <person name="Sha Y."/>
            <person name="Zhang B."/>
            <person name="Wu H."/>
            <person name="Tang D."/>
            <person name="Shen Q."/>
            <person name="Xue P."/>
            <person name="Zou S."/>
            <person name="Wang X."/>
            <person name="Liu X."/>
            <person name="Wang F."/>
            <person name="Yang Y."/>
            <person name="An X."/>
            <person name="Dong Z."/>
            <person name="Zhang K."/>
            <person name="Zhang X."/>
            <person name="Luo M.C."/>
            <person name="Dvorak J."/>
            <person name="Tong Y."/>
            <person name="Wang J."/>
            <person name="Yang H."/>
            <person name="Li Z."/>
            <person name="Wang D."/>
            <person name="Zhang A."/>
            <person name="Wang J."/>
        </authorList>
    </citation>
    <scope>NUCLEOTIDE SEQUENCE</scope>
    <source>
        <strain evidence="3">cv. G1812</strain>
    </source>
</reference>
<sequence>MWLLLHCTAATTESLTAASLHRCYLDNERLVPLLVFGEVGDELVPVRQAPPDDLVGGVLLGPPAQSRVLAILHHAHPGDLLQHAEPVSQRACGKVNEAERVTPEEPLPVELRIQDLQALLGLPRQPRLLLAVRPHRPPQRLQALVGDEVGPQAGRGAVIGVRREEPGRCPVMVVEGLVDVLDDEEGTRRRRGRHGGGRGPTGGWGCG</sequence>
<reference evidence="2" key="3">
    <citation type="submission" date="2022-06" db="UniProtKB">
        <authorList>
            <consortium name="EnsemblPlants"/>
        </authorList>
    </citation>
    <scope>IDENTIFICATION</scope>
</reference>
<protein>
    <submittedName>
        <fullName evidence="2">Uncharacterized protein</fullName>
    </submittedName>
</protein>
<evidence type="ECO:0000256" key="1">
    <source>
        <dbReference type="SAM" id="MobiDB-lite"/>
    </source>
</evidence>
<feature type="compositionally biased region" description="Gly residues" evidence="1">
    <location>
        <begin position="197"/>
        <end position="207"/>
    </location>
</feature>
<organism evidence="2 3">
    <name type="scientific">Triticum urartu</name>
    <name type="common">Red wild einkorn</name>
    <name type="synonym">Crithodium urartu</name>
    <dbReference type="NCBI Taxonomy" id="4572"/>
    <lineage>
        <taxon>Eukaryota</taxon>
        <taxon>Viridiplantae</taxon>
        <taxon>Streptophyta</taxon>
        <taxon>Embryophyta</taxon>
        <taxon>Tracheophyta</taxon>
        <taxon>Spermatophyta</taxon>
        <taxon>Magnoliopsida</taxon>
        <taxon>Liliopsida</taxon>
        <taxon>Poales</taxon>
        <taxon>Poaceae</taxon>
        <taxon>BOP clade</taxon>
        <taxon>Pooideae</taxon>
        <taxon>Triticodae</taxon>
        <taxon>Triticeae</taxon>
        <taxon>Triticinae</taxon>
        <taxon>Triticum</taxon>
    </lineage>
</organism>
<reference evidence="2" key="2">
    <citation type="submission" date="2018-03" db="EMBL/GenBank/DDBJ databases">
        <title>The Triticum urartu genome reveals the dynamic nature of wheat genome evolution.</title>
        <authorList>
            <person name="Ling H."/>
            <person name="Ma B."/>
            <person name="Shi X."/>
            <person name="Liu H."/>
            <person name="Dong L."/>
            <person name="Sun H."/>
            <person name="Cao Y."/>
            <person name="Gao Q."/>
            <person name="Zheng S."/>
            <person name="Li Y."/>
            <person name="Yu Y."/>
            <person name="Du H."/>
            <person name="Qi M."/>
            <person name="Li Y."/>
            <person name="Yu H."/>
            <person name="Cui Y."/>
            <person name="Wang N."/>
            <person name="Chen C."/>
            <person name="Wu H."/>
            <person name="Zhao Y."/>
            <person name="Zhang J."/>
            <person name="Li Y."/>
            <person name="Zhou W."/>
            <person name="Zhang B."/>
            <person name="Hu W."/>
            <person name="Eijk M."/>
            <person name="Tang J."/>
            <person name="Witsenboer H."/>
            <person name="Zhao S."/>
            <person name="Li Z."/>
            <person name="Zhang A."/>
            <person name="Wang D."/>
            <person name="Liang C."/>
        </authorList>
    </citation>
    <scope>NUCLEOTIDE SEQUENCE [LARGE SCALE GENOMIC DNA]</scope>
    <source>
        <strain evidence="2">cv. G1812</strain>
    </source>
</reference>
<dbReference type="Gramene" id="TuG1812G0100001672.01.T01">
    <property type="protein sequence ID" value="TuG1812G0100001672.01.T01.cds463693"/>
    <property type="gene ID" value="TuG1812G0100001672.01"/>
</dbReference>
<feature type="region of interest" description="Disordered" evidence="1">
    <location>
        <begin position="185"/>
        <end position="207"/>
    </location>
</feature>
<evidence type="ECO:0000313" key="3">
    <source>
        <dbReference type="Proteomes" id="UP000015106"/>
    </source>
</evidence>
<name>A0A8R7K125_TRIUA</name>
<accession>A0A8R7K125</accession>
<dbReference type="EnsemblPlants" id="TuG1812G0100001672.01.T01">
    <property type="protein sequence ID" value="TuG1812G0100001672.01.T01.cds463693"/>
    <property type="gene ID" value="TuG1812G0100001672.01"/>
</dbReference>
<keyword evidence="3" id="KW-1185">Reference proteome</keyword>